<evidence type="ECO:0000256" key="13">
    <source>
        <dbReference type="RuleBase" id="RU003357"/>
    </source>
</evidence>
<keyword evidence="7" id="KW-0406">Ion transport</keyword>
<dbReference type="RefSeq" id="WP_097064938.1">
    <property type="nucleotide sequence ID" value="NZ_OBMI01000003.1"/>
</dbReference>
<dbReference type="InterPro" id="IPR012910">
    <property type="entry name" value="Plug_dom"/>
</dbReference>
<organism evidence="17 18">
    <name type="scientific">Sphingomonas guangdongensis</name>
    <dbReference type="NCBI Taxonomy" id="1141890"/>
    <lineage>
        <taxon>Bacteria</taxon>
        <taxon>Pseudomonadati</taxon>
        <taxon>Pseudomonadota</taxon>
        <taxon>Alphaproteobacteria</taxon>
        <taxon>Sphingomonadales</taxon>
        <taxon>Sphingomonadaceae</taxon>
        <taxon>Sphingomonas</taxon>
    </lineage>
</organism>
<dbReference type="FunFam" id="2.170.130.10:FF:000001">
    <property type="entry name" value="Catecholate siderophore TonB-dependent receptor"/>
    <property type="match status" value="1"/>
</dbReference>
<evidence type="ECO:0000256" key="14">
    <source>
        <dbReference type="SAM" id="SignalP"/>
    </source>
</evidence>
<dbReference type="SUPFAM" id="SSF56935">
    <property type="entry name" value="Porins"/>
    <property type="match status" value="1"/>
</dbReference>
<keyword evidence="9 12" id="KW-0472">Membrane</keyword>
<keyword evidence="4 12" id="KW-1134">Transmembrane beta strand</keyword>
<evidence type="ECO:0000256" key="5">
    <source>
        <dbReference type="ARBA" id="ARBA00022692"/>
    </source>
</evidence>
<keyword evidence="3 12" id="KW-0813">Transport</keyword>
<keyword evidence="5 12" id="KW-0812">Transmembrane</keyword>
<evidence type="ECO:0000256" key="11">
    <source>
        <dbReference type="ARBA" id="ARBA00023237"/>
    </source>
</evidence>
<comment type="similarity">
    <text evidence="2 12 13">Belongs to the TonB-dependent receptor family.</text>
</comment>
<feature type="chain" id="PRO_5012877120" evidence="14">
    <location>
        <begin position="21"/>
        <end position="797"/>
    </location>
</feature>
<evidence type="ECO:0000256" key="3">
    <source>
        <dbReference type="ARBA" id="ARBA00022448"/>
    </source>
</evidence>
<dbReference type="CDD" id="cd01347">
    <property type="entry name" value="ligand_gated_channel"/>
    <property type="match status" value="1"/>
</dbReference>
<feature type="domain" description="TonB-dependent receptor-like beta-barrel" evidence="15">
    <location>
        <begin position="256"/>
        <end position="757"/>
    </location>
</feature>
<dbReference type="Gene3D" id="2.170.130.10">
    <property type="entry name" value="TonB-dependent receptor, plug domain"/>
    <property type="match status" value="1"/>
</dbReference>
<keyword evidence="18" id="KW-1185">Reference proteome</keyword>
<protein>
    <submittedName>
        <fullName evidence="17">Catecholate siderophore receptor</fullName>
    </submittedName>
</protein>
<dbReference type="PANTHER" id="PTHR32552">
    <property type="entry name" value="FERRICHROME IRON RECEPTOR-RELATED"/>
    <property type="match status" value="1"/>
</dbReference>
<dbReference type="InterPro" id="IPR039426">
    <property type="entry name" value="TonB-dep_rcpt-like"/>
</dbReference>
<dbReference type="GO" id="GO:0015891">
    <property type="term" value="P:siderophore transport"/>
    <property type="evidence" value="ECO:0007669"/>
    <property type="project" value="UniProtKB-ARBA"/>
</dbReference>
<dbReference type="PANTHER" id="PTHR32552:SF83">
    <property type="entry name" value="BLR3904 PROTEIN"/>
    <property type="match status" value="1"/>
</dbReference>
<dbReference type="Pfam" id="PF00593">
    <property type="entry name" value="TonB_dep_Rec_b-barrel"/>
    <property type="match status" value="1"/>
</dbReference>
<dbReference type="Proteomes" id="UP000219494">
    <property type="component" value="Unassembled WGS sequence"/>
</dbReference>
<dbReference type="EMBL" id="OBMI01000003">
    <property type="protein sequence ID" value="SOB88143.1"/>
    <property type="molecule type" value="Genomic_DNA"/>
</dbReference>
<dbReference type="Pfam" id="PF07715">
    <property type="entry name" value="Plug"/>
    <property type="match status" value="1"/>
</dbReference>
<proteinExistence type="inferred from homology"/>
<reference evidence="17 18" key="1">
    <citation type="submission" date="2017-07" db="EMBL/GenBank/DDBJ databases">
        <authorList>
            <person name="Sun Z.S."/>
            <person name="Albrecht U."/>
            <person name="Echele G."/>
            <person name="Lee C.C."/>
        </authorList>
    </citation>
    <scope>NUCLEOTIDE SEQUENCE [LARGE SCALE GENOMIC DNA]</scope>
    <source>
        <strain evidence="17 18">CGMCC 1.12672</strain>
    </source>
</reference>
<keyword evidence="10 17" id="KW-0675">Receptor</keyword>
<keyword evidence="11 12" id="KW-0998">Cell outer membrane</keyword>
<evidence type="ECO:0000313" key="18">
    <source>
        <dbReference type="Proteomes" id="UP000219494"/>
    </source>
</evidence>
<evidence type="ECO:0000256" key="6">
    <source>
        <dbReference type="ARBA" id="ARBA00022729"/>
    </source>
</evidence>
<dbReference type="InterPro" id="IPR036942">
    <property type="entry name" value="Beta-barrel_TonB_sf"/>
</dbReference>
<dbReference type="Gene3D" id="2.40.170.20">
    <property type="entry name" value="TonB-dependent receptor, beta-barrel domain"/>
    <property type="match status" value="1"/>
</dbReference>
<evidence type="ECO:0000256" key="10">
    <source>
        <dbReference type="ARBA" id="ARBA00023170"/>
    </source>
</evidence>
<dbReference type="AlphaFoldDB" id="A0A285R204"/>
<evidence type="ECO:0000313" key="17">
    <source>
        <dbReference type="EMBL" id="SOB88143.1"/>
    </source>
</evidence>
<evidence type="ECO:0000256" key="4">
    <source>
        <dbReference type="ARBA" id="ARBA00022452"/>
    </source>
</evidence>
<evidence type="ECO:0000256" key="1">
    <source>
        <dbReference type="ARBA" id="ARBA00004571"/>
    </source>
</evidence>
<evidence type="ECO:0000256" key="9">
    <source>
        <dbReference type="ARBA" id="ARBA00023136"/>
    </source>
</evidence>
<dbReference type="GO" id="GO:0015344">
    <property type="term" value="F:siderophore uptake transmembrane transporter activity"/>
    <property type="evidence" value="ECO:0007669"/>
    <property type="project" value="TreeGrafter"/>
</dbReference>
<dbReference type="OrthoDB" id="9760333at2"/>
<dbReference type="PROSITE" id="PS52016">
    <property type="entry name" value="TONB_DEPENDENT_REC_3"/>
    <property type="match status" value="1"/>
</dbReference>
<evidence type="ECO:0000259" key="16">
    <source>
        <dbReference type="Pfam" id="PF07715"/>
    </source>
</evidence>
<comment type="subcellular location">
    <subcellularLocation>
        <location evidence="1 12">Cell outer membrane</location>
        <topology evidence="1 12">Multi-pass membrane protein</topology>
    </subcellularLocation>
</comment>
<dbReference type="InterPro" id="IPR037066">
    <property type="entry name" value="Plug_dom_sf"/>
</dbReference>
<keyword evidence="8 13" id="KW-0798">TonB box</keyword>
<dbReference type="InterPro" id="IPR000531">
    <property type="entry name" value="Beta-barrel_TonB"/>
</dbReference>
<feature type="signal peptide" evidence="14">
    <location>
        <begin position="1"/>
        <end position="20"/>
    </location>
</feature>
<evidence type="ECO:0000256" key="2">
    <source>
        <dbReference type="ARBA" id="ARBA00009810"/>
    </source>
</evidence>
<sequence>MNNYLALGCVSFLAAAPALAADKNEVASPATTKRDLPPTQTATGDRDIVVTGQKQSAPVQVESPKATSALLDTPQTITVVSEQTIRKQNLQTLRDVLQTIPGITFGAGEGGGGYGDSINLRGYSANNDVTVDGVRDSAQYSRTDPFNLQQVEVYNGANSVFSGSGSVGGTINLVSKVPTGETLTIVQGAVGTDRYYRGAIDSNVRASDLIAVRLNAAYHRNDVPGRDVERFKRWGVAPAVTIGFAGPTSLTIGYVHQEDRNTPLFGVPYFDNGLFDGFPPDFDRSAYYGIVNLDRQDITVDRLTATFRHDFGAGASVRNLSRWQRVGQLSVTSAPQGTFCLASTGRQPVTATPGASVGAACPANVPAGFYLPSGPRGLVREQENQLLYNQTDVRLEHGARGGLRNVLNVGLSGTIEDYHLRQGSLLRTANGTAVSPLPLINISNPDTTYTGPVNDITTSISRGETQNIAVYAFDTLELNRFFELNGGVRWEYQRADFRAVPLAVVPPGTTPLTPLQAQPQVSRERLFSWRAGAVFHPVEDVSLYGGYGNSTSPSSTTVRLGCGVPASASAADPCAVAPETARNYEVGVKAGLFGRRLELTAALFRNERTNFRVPSNDPALPASLQVLDGRSRVDGIALGASGNITRAWTVFANYTYLDGKVLQSISDRDQAAGVVDLQAGQRLLQTPEHSGSLFTTYKLPFGLELGYGLNYQGPFVTNAPVAGTLAQFRVPDYLIHRAFAAYTIASRWTVQLNVQNLTDEKYVTGVRNNVSATTGVTGGWATPGDRRQATIGLFHNF</sequence>
<keyword evidence="6 14" id="KW-0732">Signal</keyword>
<gene>
    <name evidence="17" type="ORF">SAMN06297144_3286</name>
</gene>
<evidence type="ECO:0000256" key="12">
    <source>
        <dbReference type="PROSITE-ProRule" id="PRU01360"/>
    </source>
</evidence>
<name>A0A285R204_9SPHN</name>
<dbReference type="GO" id="GO:0009279">
    <property type="term" value="C:cell outer membrane"/>
    <property type="evidence" value="ECO:0007669"/>
    <property type="project" value="UniProtKB-SubCell"/>
</dbReference>
<evidence type="ECO:0000259" key="15">
    <source>
        <dbReference type="Pfam" id="PF00593"/>
    </source>
</evidence>
<accession>A0A285R204</accession>
<evidence type="ECO:0000256" key="8">
    <source>
        <dbReference type="ARBA" id="ARBA00023077"/>
    </source>
</evidence>
<evidence type="ECO:0000256" key="7">
    <source>
        <dbReference type="ARBA" id="ARBA00023065"/>
    </source>
</evidence>
<feature type="domain" description="TonB-dependent receptor plug" evidence="16">
    <location>
        <begin position="71"/>
        <end position="170"/>
    </location>
</feature>